<evidence type="ECO:0000313" key="1">
    <source>
        <dbReference type="EMBL" id="KAK1376858.1"/>
    </source>
</evidence>
<reference evidence="1" key="2">
    <citation type="submission" date="2023-05" db="EMBL/GenBank/DDBJ databases">
        <authorList>
            <person name="Schelkunov M.I."/>
        </authorList>
    </citation>
    <scope>NUCLEOTIDE SEQUENCE</scope>
    <source>
        <strain evidence="1">Hsosn_3</strain>
        <tissue evidence="1">Leaf</tissue>
    </source>
</reference>
<comment type="caution">
    <text evidence="1">The sequence shown here is derived from an EMBL/GenBank/DDBJ whole genome shotgun (WGS) entry which is preliminary data.</text>
</comment>
<accession>A0AAD8I2V2</accession>
<reference evidence="1" key="1">
    <citation type="submission" date="2023-02" db="EMBL/GenBank/DDBJ databases">
        <title>Genome of toxic invasive species Heracleum sosnowskyi carries increased number of genes despite the absence of recent whole-genome duplications.</title>
        <authorList>
            <person name="Schelkunov M."/>
            <person name="Shtratnikova V."/>
            <person name="Makarenko M."/>
            <person name="Klepikova A."/>
            <person name="Omelchenko D."/>
            <person name="Novikova G."/>
            <person name="Obukhova E."/>
            <person name="Bogdanov V."/>
            <person name="Penin A."/>
            <person name="Logacheva M."/>
        </authorList>
    </citation>
    <scope>NUCLEOTIDE SEQUENCE</scope>
    <source>
        <strain evidence="1">Hsosn_3</strain>
        <tissue evidence="1">Leaf</tissue>
    </source>
</reference>
<dbReference type="Proteomes" id="UP001237642">
    <property type="component" value="Unassembled WGS sequence"/>
</dbReference>
<name>A0AAD8I2V2_9APIA</name>
<dbReference type="AlphaFoldDB" id="A0AAD8I2V2"/>
<evidence type="ECO:0000313" key="2">
    <source>
        <dbReference type="Proteomes" id="UP001237642"/>
    </source>
</evidence>
<organism evidence="1 2">
    <name type="scientific">Heracleum sosnowskyi</name>
    <dbReference type="NCBI Taxonomy" id="360622"/>
    <lineage>
        <taxon>Eukaryota</taxon>
        <taxon>Viridiplantae</taxon>
        <taxon>Streptophyta</taxon>
        <taxon>Embryophyta</taxon>
        <taxon>Tracheophyta</taxon>
        <taxon>Spermatophyta</taxon>
        <taxon>Magnoliopsida</taxon>
        <taxon>eudicotyledons</taxon>
        <taxon>Gunneridae</taxon>
        <taxon>Pentapetalae</taxon>
        <taxon>asterids</taxon>
        <taxon>campanulids</taxon>
        <taxon>Apiales</taxon>
        <taxon>Apiaceae</taxon>
        <taxon>Apioideae</taxon>
        <taxon>apioid superclade</taxon>
        <taxon>Tordylieae</taxon>
        <taxon>Tordyliinae</taxon>
        <taxon>Heracleum</taxon>
    </lineage>
</organism>
<keyword evidence="2" id="KW-1185">Reference proteome</keyword>
<dbReference type="EMBL" id="JAUIZM010000007">
    <property type="protein sequence ID" value="KAK1376858.1"/>
    <property type="molecule type" value="Genomic_DNA"/>
</dbReference>
<gene>
    <name evidence="1" type="ORF">POM88_033051</name>
</gene>
<sequence length="245" mass="27500">MWGCVAKECGLSLEFGSCLKLVYVKYLDSIGEWMEKTVNGKDLKHKLGDSEEVHSVNVMDLESEKDGERVHLDLESKLGDSEAVQSVCMRDFGSDTRGFISGDLGKDEKDEEQMHLDLEETKSNITSGEMLCKGSKVWRFADLDEGKRNVINMLFESSEEGELDESKCQNDEVQSSAQLHENERMGNDKKIDDAKTCDVNFNSNRTEDDGKDPCNPIIGSLRERSNGSILGMISGGSRFCWFVRQ</sequence>
<protein>
    <submittedName>
        <fullName evidence="1">Uncharacterized protein</fullName>
    </submittedName>
</protein>
<proteinExistence type="predicted"/>